<dbReference type="NCBIfam" id="TIGR00747">
    <property type="entry name" value="fabH"/>
    <property type="match status" value="1"/>
</dbReference>
<dbReference type="NCBIfam" id="NF006829">
    <property type="entry name" value="PRK09352.1"/>
    <property type="match status" value="1"/>
</dbReference>
<comment type="pathway">
    <text evidence="9">Lipid metabolism; fatty acid biosynthesis.</text>
</comment>
<comment type="subunit">
    <text evidence="9">Homodimer.</text>
</comment>
<feature type="region of interest" description="ACP-binding" evidence="9">
    <location>
        <begin position="254"/>
        <end position="258"/>
    </location>
</feature>
<accession>A0A0R2BD32</accession>
<protein>
    <recommendedName>
        <fullName evidence="9">Beta-ketoacyl-[acyl-carrier-protein] synthase III</fullName>
        <shortName evidence="9">Beta-ketoacyl-ACP synthase III</shortName>
        <shortName evidence="9">KAS III</shortName>
        <ecNumber evidence="9">2.3.1.180</ecNumber>
    </recommendedName>
    <alternativeName>
        <fullName evidence="9">3-oxoacyl-[acyl-carrier-protein] synthase 3</fullName>
    </alternativeName>
    <alternativeName>
        <fullName evidence="9">3-oxoacyl-[acyl-carrier-protein] synthase III</fullName>
    </alternativeName>
</protein>
<evidence type="ECO:0000259" key="11">
    <source>
        <dbReference type="Pfam" id="PF08545"/>
    </source>
</evidence>
<dbReference type="Pfam" id="PF08541">
    <property type="entry name" value="ACP_syn_III_C"/>
    <property type="match status" value="1"/>
</dbReference>
<feature type="active site" evidence="9">
    <location>
        <position position="253"/>
    </location>
</feature>
<dbReference type="InterPro" id="IPR016039">
    <property type="entry name" value="Thiolase-like"/>
</dbReference>
<evidence type="ECO:0000259" key="10">
    <source>
        <dbReference type="Pfam" id="PF08541"/>
    </source>
</evidence>
<dbReference type="UniPathway" id="UPA00094"/>
<feature type="domain" description="Beta-ketoacyl-[acyl-carrier-protein] synthase III N-terminal" evidence="11">
    <location>
        <begin position="106"/>
        <end position="185"/>
    </location>
</feature>
<comment type="domain">
    <text evidence="9">The last Arg residue of the ACP-binding site is essential for the weak association between ACP/AcpP and FabH.</text>
</comment>
<sequence>MAGIKIVQTAHEVPDKVVTNDELKQYMDTSDEWISSRTGIKQRHVTTTQTTADLCGAVADRLLTDAGWSADSLDFIVVATMSPDYMTPATAAIVQHHIQATNAFAFDLNAACSGFIYGLKVAGDLLKGGQKRGMLIGGETLSKLVDWQERSTAVLFGDGAGGVLLERVSDDDPSQFMSSDLQTLGELGGRLTAGYQPLTSPFATDDTDAHQRYFEMDGRAVYKFATRDVPKSINRALQAVDKTVNDVDYFVLHQANQRIINQIAKQLGLPIDPFLSNVAHYGNTSAASVPILLDEAVRAGTIQRGQLIALSGFGGGLTIGTQLIVF</sequence>
<name>A0A0R2BD32_SECCO</name>
<feature type="active site" evidence="9">
    <location>
        <position position="283"/>
    </location>
</feature>
<keyword evidence="9" id="KW-0963">Cytoplasm</keyword>
<gene>
    <name evidence="9" type="primary">fabH</name>
    <name evidence="12" type="ORF">FC82_GL000636</name>
</gene>
<keyword evidence="3 9" id="KW-0808">Transferase</keyword>
<comment type="similarity">
    <text evidence="1 9">Belongs to the thiolase-like superfamily. FabH family.</text>
</comment>
<keyword evidence="6 9" id="KW-0275">Fatty acid biosynthesis</keyword>
<dbReference type="Gene3D" id="3.40.47.10">
    <property type="match status" value="1"/>
</dbReference>
<evidence type="ECO:0000256" key="1">
    <source>
        <dbReference type="ARBA" id="ARBA00008642"/>
    </source>
</evidence>
<comment type="caution">
    <text evidence="12">The sequence shown here is derived from an EMBL/GenBank/DDBJ whole genome shotgun (WGS) entry which is preliminary data.</text>
</comment>
<dbReference type="CDD" id="cd00830">
    <property type="entry name" value="KAS_III"/>
    <property type="match status" value="1"/>
</dbReference>
<evidence type="ECO:0000256" key="3">
    <source>
        <dbReference type="ARBA" id="ARBA00022679"/>
    </source>
</evidence>
<dbReference type="EC" id="2.3.1.180" evidence="9"/>
<evidence type="ECO:0000256" key="5">
    <source>
        <dbReference type="ARBA" id="ARBA00023098"/>
    </source>
</evidence>
<dbReference type="STRING" id="33960.TY91_08310"/>
<dbReference type="GO" id="GO:0006633">
    <property type="term" value="P:fatty acid biosynthetic process"/>
    <property type="evidence" value="ECO:0007669"/>
    <property type="project" value="UniProtKB-UniRule"/>
</dbReference>
<dbReference type="PATRIC" id="fig|1423733.4.peg.658"/>
<dbReference type="SUPFAM" id="SSF53901">
    <property type="entry name" value="Thiolase-like"/>
    <property type="match status" value="1"/>
</dbReference>
<dbReference type="InterPro" id="IPR013747">
    <property type="entry name" value="ACP_syn_III_C"/>
</dbReference>
<keyword evidence="7 9" id="KW-0511">Multifunctional enzyme</keyword>
<evidence type="ECO:0000256" key="8">
    <source>
        <dbReference type="ARBA" id="ARBA00023315"/>
    </source>
</evidence>
<proteinExistence type="inferred from homology"/>
<feature type="active site" evidence="9">
    <location>
        <position position="112"/>
    </location>
</feature>
<dbReference type="Pfam" id="PF08545">
    <property type="entry name" value="ACP_syn_III"/>
    <property type="match status" value="1"/>
</dbReference>
<dbReference type="GO" id="GO:0004315">
    <property type="term" value="F:3-oxoacyl-[acyl-carrier-protein] synthase activity"/>
    <property type="evidence" value="ECO:0007669"/>
    <property type="project" value="InterPro"/>
</dbReference>
<dbReference type="PANTHER" id="PTHR43091:SF1">
    <property type="entry name" value="BETA-KETOACYL-[ACYL-CARRIER-PROTEIN] SYNTHASE III, CHLOROPLASTIC"/>
    <property type="match status" value="1"/>
</dbReference>
<keyword evidence="4 9" id="KW-0276">Fatty acid metabolism</keyword>
<dbReference type="PANTHER" id="PTHR43091">
    <property type="entry name" value="3-OXOACYL-[ACYL-CARRIER-PROTEIN] SYNTHASE"/>
    <property type="match status" value="1"/>
</dbReference>
<evidence type="ECO:0000256" key="6">
    <source>
        <dbReference type="ARBA" id="ARBA00023160"/>
    </source>
</evidence>
<reference evidence="12 13" key="1">
    <citation type="journal article" date="2015" name="Genome Announc.">
        <title>Expanding the biotechnology potential of lactobacilli through comparative genomics of 213 strains and associated genera.</title>
        <authorList>
            <person name="Sun Z."/>
            <person name="Harris H.M."/>
            <person name="McCann A."/>
            <person name="Guo C."/>
            <person name="Argimon S."/>
            <person name="Zhang W."/>
            <person name="Yang X."/>
            <person name="Jeffery I.B."/>
            <person name="Cooney J.C."/>
            <person name="Kagawa T.F."/>
            <person name="Liu W."/>
            <person name="Song Y."/>
            <person name="Salvetti E."/>
            <person name="Wrobel A."/>
            <person name="Rasinkangas P."/>
            <person name="Parkhill J."/>
            <person name="Rea M.C."/>
            <person name="O'Sullivan O."/>
            <person name="Ritari J."/>
            <person name="Douillard F.P."/>
            <person name="Paul Ross R."/>
            <person name="Yang R."/>
            <person name="Briner A.E."/>
            <person name="Felis G.E."/>
            <person name="de Vos W.M."/>
            <person name="Barrangou R."/>
            <person name="Klaenhammer T.R."/>
            <person name="Caufield P.W."/>
            <person name="Cui Y."/>
            <person name="Zhang H."/>
            <person name="O'Toole P.W."/>
        </authorList>
    </citation>
    <scope>NUCLEOTIDE SEQUENCE [LARGE SCALE GENOMIC DNA]</scope>
    <source>
        <strain evidence="12 13">DSM 20515</strain>
    </source>
</reference>
<keyword evidence="8 9" id="KW-0012">Acyltransferase</keyword>
<evidence type="ECO:0000313" key="13">
    <source>
        <dbReference type="Proteomes" id="UP000051845"/>
    </source>
</evidence>
<dbReference type="InterPro" id="IPR013751">
    <property type="entry name" value="ACP_syn_III_N"/>
</dbReference>
<evidence type="ECO:0000256" key="2">
    <source>
        <dbReference type="ARBA" id="ARBA00022516"/>
    </source>
</evidence>
<comment type="subcellular location">
    <subcellularLocation>
        <location evidence="9">Cytoplasm</location>
    </subcellularLocation>
</comment>
<evidence type="ECO:0000313" key="12">
    <source>
        <dbReference type="EMBL" id="KRM77389.1"/>
    </source>
</evidence>
<evidence type="ECO:0000256" key="7">
    <source>
        <dbReference type="ARBA" id="ARBA00023268"/>
    </source>
</evidence>
<dbReference type="EMBL" id="AYYR01000013">
    <property type="protein sequence ID" value="KRM77389.1"/>
    <property type="molecule type" value="Genomic_DNA"/>
</dbReference>
<dbReference type="InterPro" id="IPR004655">
    <property type="entry name" value="FabH"/>
</dbReference>
<keyword evidence="5 9" id="KW-0443">Lipid metabolism</keyword>
<dbReference type="HAMAP" id="MF_01815">
    <property type="entry name" value="FabH"/>
    <property type="match status" value="1"/>
</dbReference>
<evidence type="ECO:0000256" key="9">
    <source>
        <dbReference type="HAMAP-Rule" id="MF_01815"/>
    </source>
</evidence>
<keyword evidence="2 9" id="KW-0444">Lipid biosynthesis</keyword>
<dbReference type="RefSeq" id="WP_054758402.1">
    <property type="nucleotide sequence ID" value="NZ_AYYR01000013.1"/>
</dbReference>
<organism evidence="12 13">
    <name type="scientific">Secundilactobacillus collinoides DSM 20515 = JCM 1123</name>
    <dbReference type="NCBI Taxonomy" id="1423733"/>
    <lineage>
        <taxon>Bacteria</taxon>
        <taxon>Bacillati</taxon>
        <taxon>Bacillota</taxon>
        <taxon>Bacilli</taxon>
        <taxon>Lactobacillales</taxon>
        <taxon>Lactobacillaceae</taxon>
        <taxon>Secundilactobacillus</taxon>
    </lineage>
</organism>
<dbReference type="GO" id="GO:0033818">
    <property type="term" value="F:beta-ketoacyl-acyl-carrier-protein synthase III activity"/>
    <property type="evidence" value="ECO:0007669"/>
    <property type="project" value="UniProtKB-UniRule"/>
</dbReference>
<evidence type="ECO:0000256" key="4">
    <source>
        <dbReference type="ARBA" id="ARBA00022832"/>
    </source>
</evidence>
<feature type="domain" description="Beta-ketoacyl-[acyl-carrier-protein] synthase III C-terminal" evidence="10">
    <location>
        <begin position="238"/>
        <end position="324"/>
    </location>
</feature>
<comment type="catalytic activity">
    <reaction evidence="9">
        <text>malonyl-[ACP] + acetyl-CoA + H(+) = 3-oxobutanoyl-[ACP] + CO2 + CoA</text>
        <dbReference type="Rhea" id="RHEA:12080"/>
        <dbReference type="Rhea" id="RHEA-COMP:9623"/>
        <dbReference type="Rhea" id="RHEA-COMP:9625"/>
        <dbReference type="ChEBI" id="CHEBI:15378"/>
        <dbReference type="ChEBI" id="CHEBI:16526"/>
        <dbReference type="ChEBI" id="CHEBI:57287"/>
        <dbReference type="ChEBI" id="CHEBI:57288"/>
        <dbReference type="ChEBI" id="CHEBI:78449"/>
        <dbReference type="ChEBI" id="CHEBI:78450"/>
        <dbReference type="EC" id="2.3.1.180"/>
    </reaction>
</comment>
<dbReference type="Proteomes" id="UP000051845">
    <property type="component" value="Unassembled WGS sequence"/>
</dbReference>
<comment type="function">
    <text evidence="9">Catalyzes the condensation reaction of fatty acid synthesis by the addition to an acyl acceptor of two carbons from malonyl-ACP. Catalyzes the first condensation reaction which initiates fatty acid synthesis and may therefore play a role in governing the total rate of fatty acid production. Possesses both acetoacetyl-ACP synthase and acetyl transacylase activities. Its substrate specificity determines the biosynthesis of branched-chain and/or straight-chain of fatty acids.</text>
</comment>
<dbReference type="GO" id="GO:0005737">
    <property type="term" value="C:cytoplasm"/>
    <property type="evidence" value="ECO:0007669"/>
    <property type="project" value="UniProtKB-SubCell"/>
</dbReference>
<dbReference type="AlphaFoldDB" id="A0A0R2BD32"/>